<accession>A0A6J4UWJ3</accession>
<dbReference type="EMBL" id="CADCWM010000456">
    <property type="protein sequence ID" value="CAA9560557.1"/>
    <property type="molecule type" value="Genomic_DNA"/>
</dbReference>
<evidence type="ECO:0000313" key="2">
    <source>
        <dbReference type="EMBL" id="CAA9560557.1"/>
    </source>
</evidence>
<dbReference type="AlphaFoldDB" id="A0A6J4UWJ3"/>
<name>A0A6J4UWJ3_9BACT</name>
<proteinExistence type="predicted"/>
<evidence type="ECO:0000256" key="1">
    <source>
        <dbReference type="SAM" id="MobiDB-lite"/>
    </source>
</evidence>
<feature type="region of interest" description="Disordered" evidence="1">
    <location>
        <begin position="251"/>
        <end position="278"/>
    </location>
</feature>
<reference evidence="2" key="1">
    <citation type="submission" date="2020-02" db="EMBL/GenBank/DDBJ databases">
        <authorList>
            <person name="Meier V. D."/>
        </authorList>
    </citation>
    <scope>NUCLEOTIDE SEQUENCE</scope>
    <source>
        <strain evidence="2">AVDCRST_MAG88</strain>
    </source>
</reference>
<protein>
    <submittedName>
        <fullName evidence="2">Uncharacterized protein</fullName>
    </submittedName>
</protein>
<organism evidence="2">
    <name type="scientific">uncultured Thermomicrobiales bacterium</name>
    <dbReference type="NCBI Taxonomy" id="1645740"/>
    <lineage>
        <taxon>Bacteria</taxon>
        <taxon>Pseudomonadati</taxon>
        <taxon>Thermomicrobiota</taxon>
        <taxon>Thermomicrobia</taxon>
        <taxon>Thermomicrobiales</taxon>
        <taxon>environmental samples</taxon>
    </lineage>
</organism>
<sequence>MAVRCPSCARMVPPETDICPRCGSSLFVPLRLGWLAQLFWACPGCQVETPLTVRHPLFGEACLECRACGSSWRFDPAARTLAHRDRRGGEATAPEPVANWVARLPSPLTWRALPAQRLLLLPRERCLVRVDGARLLAPRQSVQRQQPIGRVEIGPGVFERIAPDPLGPSPRRLPTQAHGPFFVTDRRIVFLGDRKHVEVPLPRLDAAEVDEGFLLLHRAARTDTFGFAGESAVKVRAAILTVAALDTDSAGRPVLPTQARDSADAGAGHGTNGAASRGNGVAVDLASAVDDQAPVENV</sequence>
<gene>
    <name evidence="2" type="ORF">AVDCRST_MAG88-1471</name>
</gene>